<comment type="caution">
    <text evidence="3">The sequence shown here is derived from an EMBL/GenBank/DDBJ whole genome shotgun (WGS) entry which is preliminary data.</text>
</comment>
<feature type="domain" description="Class II aldolase/adducin N-terminal" evidence="2">
    <location>
        <begin position="29"/>
        <end position="211"/>
    </location>
</feature>
<protein>
    <submittedName>
        <fullName evidence="3">Ribulose-5-phosphate 4-epimerase/fuculose-1-phosphate aldolase</fullName>
    </submittedName>
</protein>
<comment type="similarity">
    <text evidence="1">Belongs to the aldolase class II family.</text>
</comment>
<dbReference type="RefSeq" id="WP_133612201.1">
    <property type="nucleotide sequence ID" value="NZ_SNYW01000006.1"/>
</dbReference>
<organism evidence="3 4">
    <name type="scientific">Dongia mobilis</name>
    <dbReference type="NCBI Taxonomy" id="578943"/>
    <lineage>
        <taxon>Bacteria</taxon>
        <taxon>Pseudomonadati</taxon>
        <taxon>Pseudomonadota</taxon>
        <taxon>Alphaproteobacteria</taxon>
        <taxon>Rhodospirillales</taxon>
        <taxon>Dongiaceae</taxon>
        <taxon>Dongia</taxon>
    </lineage>
</organism>
<evidence type="ECO:0000313" key="4">
    <source>
        <dbReference type="Proteomes" id="UP000295783"/>
    </source>
</evidence>
<dbReference type="GO" id="GO:0051015">
    <property type="term" value="F:actin filament binding"/>
    <property type="evidence" value="ECO:0007669"/>
    <property type="project" value="TreeGrafter"/>
</dbReference>
<dbReference type="PANTHER" id="PTHR10672:SF3">
    <property type="entry name" value="PROTEIN HU-LI TAI SHAO"/>
    <property type="match status" value="1"/>
</dbReference>
<dbReference type="InterPro" id="IPR051017">
    <property type="entry name" value="Aldolase-II_Adducin_sf"/>
</dbReference>
<dbReference type="SUPFAM" id="SSF53639">
    <property type="entry name" value="AraD/HMP-PK domain-like"/>
    <property type="match status" value="1"/>
</dbReference>
<evidence type="ECO:0000256" key="1">
    <source>
        <dbReference type="ARBA" id="ARBA00037961"/>
    </source>
</evidence>
<dbReference type="EMBL" id="SNYW01000006">
    <property type="protein sequence ID" value="TDQ84152.1"/>
    <property type="molecule type" value="Genomic_DNA"/>
</dbReference>
<name>A0A4R6WRD0_9PROT</name>
<evidence type="ECO:0000259" key="2">
    <source>
        <dbReference type="SMART" id="SM01007"/>
    </source>
</evidence>
<dbReference type="SMART" id="SM01007">
    <property type="entry name" value="Aldolase_II"/>
    <property type="match status" value="1"/>
</dbReference>
<keyword evidence="4" id="KW-1185">Reference proteome</keyword>
<dbReference type="PANTHER" id="PTHR10672">
    <property type="entry name" value="ADDUCIN"/>
    <property type="match status" value="1"/>
</dbReference>
<dbReference type="AlphaFoldDB" id="A0A4R6WRD0"/>
<evidence type="ECO:0000313" key="3">
    <source>
        <dbReference type="EMBL" id="TDQ84152.1"/>
    </source>
</evidence>
<dbReference type="Gene3D" id="3.40.225.10">
    <property type="entry name" value="Class II aldolase/adducin N-terminal domain"/>
    <property type="match status" value="1"/>
</dbReference>
<reference evidence="3 4" key="1">
    <citation type="submission" date="2019-03" db="EMBL/GenBank/DDBJ databases">
        <title>Genomic Encyclopedia of Type Strains, Phase III (KMG-III): the genomes of soil and plant-associated and newly described type strains.</title>
        <authorList>
            <person name="Whitman W."/>
        </authorList>
    </citation>
    <scope>NUCLEOTIDE SEQUENCE [LARGE SCALE GENOMIC DNA]</scope>
    <source>
        <strain evidence="3 4">CGMCC 1.7660</strain>
    </source>
</reference>
<dbReference type="InterPro" id="IPR036409">
    <property type="entry name" value="Aldolase_II/adducin_N_sf"/>
</dbReference>
<gene>
    <name evidence="3" type="ORF">A8950_0700</name>
</gene>
<dbReference type="GO" id="GO:0005856">
    <property type="term" value="C:cytoskeleton"/>
    <property type="evidence" value="ECO:0007669"/>
    <property type="project" value="TreeGrafter"/>
</dbReference>
<accession>A0A4R6WRD0</accession>
<dbReference type="OrthoDB" id="5291399at2"/>
<dbReference type="NCBIfam" id="NF005689">
    <property type="entry name" value="PRK07490.1"/>
    <property type="match status" value="1"/>
</dbReference>
<dbReference type="Pfam" id="PF00596">
    <property type="entry name" value="Aldolase_II"/>
    <property type="match status" value="1"/>
</dbReference>
<proteinExistence type="inferred from homology"/>
<sequence length="263" mass="29257">MTSSIARIPASTLDSARGRLDNSHYEARCDLAAAFRWTAELNMHEAVANHFSLAVSDDGSQFLVNPCGKHFSRIRASDLLLLDANDPTTMDQPNAPDPTAWYIHGAIHRNVPAARCVLHVHSKYALVLATLKDPSMPPIDQNTMRFYNRIAFDLGFDGMGLGEEGERLSHSLTDGKKVMVMGNHGVLTVGATVAEAFDTLYYFERAAETLITAYMTGRELSIASHEVAEKTARQWEEYPSDMIDAHFKEIRAILDQKQPDYVD</sequence>
<dbReference type="Proteomes" id="UP000295783">
    <property type="component" value="Unassembled WGS sequence"/>
</dbReference>
<dbReference type="InterPro" id="IPR001303">
    <property type="entry name" value="Aldolase_II/adducin_N"/>
</dbReference>